<evidence type="ECO:0000256" key="10">
    <source>
        <dbReference type="ARBA" id="ARBA00023239"/>
    </source>
</evidence>
<evidence type="ECO:0000256" key="1">
    <source>
        <dbReference type="ARBA" id="ARBA00008343"/>
    </source>
</evidence>
<dbReference type="Gene3D" id="1.10.1670.10">
    <property type="entry name" value="Helix-hairpin-Helix base-excision DNA repair enzymes (C-terminal)"/>
    <property type="match status" value="1"/>
</dbReference>
<organism evidence="14 15">
    <name type="scientific">Candidatus Sungiibacteriota bacterium</name>
    <dbReference type="NCBI Taxonomy" id="2750080"/>
    <lineage>
        <taxon>Bacteria</taxon>
        <taxon>Candidatus Sungiibacteriota</taxon>
    </lineage>
</organism>
<keyword evidence="7 12" id="KW-0411">Iron-sulfur</keyword>
<dbReference type="InterPro" id="IPR003265">
    <property type="entry name" value="HhH-GPD_domain"/>
</dbReference>
<dbReference type="PIRSF" id="PIRSF001435">
    <property type="entry name" value="Nth"/>
    <property type="match status" value="1"/>
</dbReference>
<evidence type="ECO:0000256" key="2">
    <source>
        <dbReference type="ARBA" id="ARBA00022485"/>
    </source>
</evidence>
<dbReference type="Gene3D" id="1.10.340.30">
    <property type="entry name" value="Hypothetical protein, domain 2"/>
    <property type="match status" value="1"/>
</dbReference>
<evidence type="ECO:0000256" key="12">
    <source>
        <dbReference type="HAMAP-Rule" id="MF_00942"/>
    </source>
</evidence>
<name>A0A932YWU6_9BACT</name>
<keyword evidence="5 12" id="KW-0378">Hydrolase</keyword>
<keyword evidence="14" id="KW-0255">Endonuclease</keyword>
<keyword evidence="9 12" id="KW-0234">DNA repair</keyword>
<dbReference type="InterPro" id="IPR011257">
    <property type="entry name" value="DNA_glycosylase"/>
</dbReference>
<gene>
    <name evidence="12 14" type="primary">nth</name>
    <name evidence="14" type="ORF">HY473_01855</name>
</gene>
<keyword evidence="14" id="KW-0540">Nuclease</keyword>
<comment type="caution">
    <text evidence="14">The sequence shown here is derived from an EMBL/GenBank/DDBJ whole genome shotgun (WGS) entry which is preliminary data.</text>
</comment>
<dbReference type="GO" id="GO:0003677">
    <property type="term" value="F:DNA binding"/>
    <property type="evidence" value="ECO:0007669"/>
    <property type="project" value="UniProtKB-UniRule"/>
</dbReference>
<comment type="similarity">
    <text evidence="1 12">Belongs to the Nth/MutY family.</text>
</comment>
<accession>A0A932YWU6</accession>
<dbReference type="InterPro" id="IPR003651">
    <property type="entry name" value="Endonuclease3_FeS-loop_motif"/>
</dbReference>
<comment type="function">
    <text evidence="12">DNA repair enzyme that has both DNA N-glycosylase activity and AP-lyase activity. The DNA N-glycosylase activity releases various damaged pyrimidines from DNA by cleaving the N-glycosidic bond, leaving an AP (apurinic/apyrimidinic) site. The AP-lyase activity cleaves the phosphodiester bond 3' to the AP site by a beta-elimination, leaving a 3'-terminal unsaturated sugar and a product with a terminal 5'-phosphate.</text>
</comment>
<dbReference type="GO" id="GO:0051539">
    <property type="term" value="F:4 iron, 4 sulfur cluster binding"/>
    <property type="evidence" value="ECO:0007669"/>
    <property type="project" value="UniProtKB-UniRule"/>
</dbReference>
<proteinExistence type="inferred from homology"/>
<evidence type="ECO:0000256" key="7">
    <source>
        <dbReference type="ARBA" id="ARBA00023014"/>
    </source>
</evidence>
<dbReference type="AlphaFoldDB" id="A0A932YWU6"/>
<dbReference type="Proteomes" id="UP000756703">
    <property type="component" value="Unassembled WGS sequence"/>
</dbReference>
<comment type="catalytic activity">
    <reaction evidence="12">
        <text>2'-deoxyribonucleotide-(2'-deoxyribose 5'-phosphate)-2'-deoxyribonucleotide-DNA = a 3'-end 2'-deoxyribonucleotide-(2,3-dehydro-2,3-deoxyribose 5'-phosphate)-DNA + a 5'-end 5'-phospho-2'-deoxyribonucleoside-DNA + H(+)</text>
        <dbReference type="Rhea" id="RHEA:66592"/>
        <dbReference type="Rhea" id="RHEA-COMP:13180"/>
        <dbReference type="Rhea" id="RHEA-COMP:16897"/>
        <dbReference type="Rhea" id="RHEA-COMP:17067"/>
        <dbReference type="ChEBI" id="CHEBI:15378"/>
        <dbReference type="ChEBI" id="CHEBI:136412"/>
        <dbReference type="ChEBI" id="CHEBI:157695"/>
        <dbReference type="ChEBI" id="CHEBI:167181"/>
        <dbReference type="EC" id="4.2.99.18"/>
    </reaction>
</comment>
<reference evidence="14" key="1">
    <citation type="submission" date="2020-07" db="EMBL/GenBank/DDBJ databases">
        <title>Huge and variable diversity of episymbiotic CPR bacteria and DPANN archaea in groundwater ecosystems.</title>
        <authorList>
            <person name="He C.Y."/>
            <person name="Keren R."/>
            <person name="Whittaker M."/>
            <person name="Farag I.F."/>
            <person name="Doudna J."/>
            <person name="Cate J.H.D."/>
            <person name="Banfield J.F."/>
        </authorList>
    </citation>
    <scope>NUCLEOTIDE SEQUENCE</scope>
    <source>
        <strain evidence="14">NC_groundwater_1225_Ag_S-0.1um_56_177</strain>
    </source>
</reference>
<keyword evidence="4 12" id="KW-0227">DNA damage</keyword>
<dbReference type="EC" id="4.2.99.18" evidence="12"/>
<dbReference type="NCBIfam" id="TIGR01083">
    <property type="entry name" value="nth"/>
    <property type="match status" value="1"/>
</dbReference>
<dbReference type="GO" id="GO:0019104">
    <property type="term" value="F:DNA N-glycosylase activity"/>
    <property type="evidence" value="ECO:0007669"/>
    <property type="project" value="UniProtKB-UniRule"/>
</dbReference>
<dbReference type="SMART" id="SM00525">
    <property type="entry name" value="FES"/>
    <property type="match status" value="1"/>
</dbReference>
<dbReference type="FunFam" id="1.10.1670.10:FF:000001">
    <property type="entry name" value="Endonuclease III"/>
    <property type="match status" value="1"/>
</dbReference>
<evidence type="ECO:0000256" key="3">
    <source>
        <dbReference type="ARBA" id="ARBA00022723"/>
    </source>
</evidence>
<evidence type="ECO:0000313" key="14">
    <source>
        <dbReference type="EMBL" id="MBI4132813.1"/>
    </source>
</evidence>
<evidence type="ECO:0000256" key="6">
    <source>
        <dbReference type="ARBA" id="ARBA00023004"/>
    </source>
</evidence>
<dbReference type="InterPro" id="IPR023170">
    <property type="entry name" value="HhH_base_excis_C"/>
</dbReference>
<keyword evidence="10 12" id="KW-0456">Lyase</keyword>
<keyword evidence="11 12" id="KW-0326">Glycosidase</keyword>
<dbReference type="HAMAP" id="MF_00942">
    <property type="entry name" value="Nth"/>
    <property type="match status" value="1"/>
</dbReference>
<evidence type="ECO:0000256" key="5">
    <source>
        <dbReference type="ARBA" id="ARBA00022801"/>
    </source>
</evidence>
<dbReference type="PANTHER" id="PTHR10359">
    <property type="entry name" value="A/G-SPECIFIC ADENINE GLYCOSYLASE/ENDONUCLEASE III"/>
    <property type="match status" value="1"/>
</dbReference>
<feature type="binding site" evidence="12">
    <location>
        <position position="216"/>
    </location>
    <ligand>
        <name>[4Fe-4S] cluster</name>
        <dbReference type="ChEBI" id="CHEBI:49883"/>
    </ligand>
</feature>
<comment type="cofactor">
    <cofactor evidence="12">
        <name>[4Fe-4S] cluster</name>
        <dbReference type="ChEBI" id="CHEBI:49883"/>
    </cofactor>
    <text evidence="12">Binds 1 [4Fe-4S] cluster.</text>
</comment>
<evidence type="ECO:0000256" key="9">
    <source>
        <dbReference type="ARBA" id="ARBA00023204"/>
    </source>
</evidence>
<dbReference type="SUPFAM" id="SSF48150">
    <property type="entry name" value="DNA-glycosylase"/>
    <property type="match status" value="1"/>
</dbReference>
<protein>
    <recommendedName>
        <fullName evidence="12">Endonuclease III</fullName>
        <ecNumber evidence="12">4.2.99.18</ecNumber>
    </recommendedName>
    <alternativeName>
        <fullName evidence="12">DNA-(apurinic or apyrimidinic site) lyase</fullName>
    </alternativeName>
</protein>
<evidence type="ECO:0000256" key="4">
    <source>
        <dbReference type="ARBA" id="ARBA00022763"/>
    </source>
</evidence>
<feature type="binding site" evidence="12">
    <location>
        <position position="213"/>
    </location>
    <ligand>
        <name>[4Fe-4S] cluster</name>
        <dbReference type="ChEBI" id="CHEBI:49883"/>
    </ligand>
</feature>
<feature type="binding site" evidence="12">
    <location>
        <position position="222"/>
    </location>
    <ligand>
        <name>[4Fe-4S] cluster</name>
        <dbReference type="ChEBI" id="CHEBI:49883"/>
    </ligand>
</feature>
<evidence type="ECO:0000259" key="13">
    <source>
        <dbReference type="SMART" id="SM00478"/>
    </source>
</evidence>
<feature type="domain" description="HhH-GPD" evidence="13">
    <location>
        <begin position="56"/>
        <end position="204"/>
    </location>
</feature>
<sequence length="227" mass="25694">MLFGQDIAKPWIRAETPGKKAIRARVALSRLEKSYPRAKIALRYDTPMQLLAAVVLSAQATDKKVNEVTARLFKKYKTVDDFAEANPKIFANEIRELGFYRQKTLSIITSAKIILNQFGGKLPRTMEEMLTLRGVARKTANIVLGNAYGIVEGIAVDTHVRRLSQRLGFSSHDDPVKIERDLMKLFPKRKWFKLTYTLIDHGRAICTARNRKCSLCPVKDMCPASLV</sequence>
<dbReference type="PANTHER" id="PTHR10359:SF18">
    <property type="entry name" value="ENDONUCLEASE III"/>
    <property type="match status" value="1"/>
</dbReference>
<evidence type="ECO:0000313" key="15">
    <source>
        <dbReference type="Proteomes" id="UP000756703"/>
    </source>
</evidence>
<dbReference type="Pfam" id="PF00730">
    <property type="entry name" value="HhH-GPD"/>
    <property type="match status" value="1"/>
</dbReference>
<keyword evidence="3 12" id="KW-0479">Metal-binding</keyword>
<dbReference type="GO" id="GO:0006285">
    <property type="term" value="P:base-excision repair, AP site formation"/>
    <property type="evidence" value="ECO:0007669"/>
    <property type="project" value="TreeGrafter"/>
</dbReference>
<dbReference type="InterPro" id="IPR005759">
    <property type="entry name" value="Nth"/>
</dbReference>
<evidence type="ECO:0000256" key="11">
    <source>
        <dbReference type="ARBA" id="ARBA00023295"/>
    </source>
</evidence>
<dbReference type="SMART" id="SM00478">
    <property type="entry name" value="ENDO3c"/>
    <property type="match status" value="1"/>
</dbReference>
<evidence type="ECO:0000256" key="8">
    <source>
        <dbReference type="ARBA" id="ARBA00023125"/>
    </source>
</evidence>
<dbReference type="GO" id="GO:0046872">
    <property type="term" value="F:metal ion binding"/>
    <property type="evidence" value="ECO:0007669"/>
    <property type="project" value="UniProtKB-KW"/>
</dbReference>
<keyword evidence="6 12" id="KW-0408">Iron</keyword>
<dbReference type="GO" id="GO:0140078">
    <property type="term" value="F:class I DNA-(apurinic or apyrimidinic site) endonuclease activity"/>
    <property type="evidence" value="ECO:0007669"/>
    <property type="project" value="UniProtKB-EC"/>
</dbReference>
<keyword evidence="2 12" id="KW-0004">4Fe-4S</keyword>
<dbReference type="CDD" id="cd00056">
    <property type="entry name" value="ENDO3c"/>
    <property type="match status" value="1"/>
</dbReference>
<feature type="binding site" evidence="12">
    <location>
        <position position="206"/>
    </location>
    <ligand>
        <name>[4Fe-4S] cluster</name>
        <dbReference type="ChEBI" id="CHEBI:49883"/>
    </ligand>
</feature>
<keyword evidence="8 12" id="KW-0238">DNA-binding</keyword>
<dbReference type="EMBL" id="JACQMI010000013">
    <property type="protein sequence ID" value="MBI4132813.1"/>
    <property type="molecule type" value="Genomic_DNA"/>
</dbReference>
<dbReference type="FunFam" id="1.10.340.30:FF:000001">
    <property type="entry name" value="Endonuclease III"/>
    <property type="match status" value="1"/>
</dbReference>